<keyword evidence="8" id="KW-1185">Reference proteome</keyword>
<dbReference type="PANTHER" id="PTHR31419">
    <property type="entry name" value="PROTEIN PIN-LIKES 2"/>
    <property type="match status" value="1"/>
</dbReference>
<gene>
    <name evidence="7" type="ORF">D9Q98_003700</name>
</gene>
<feature type="transmembrane region" description="Helical" evidence="6">
    <location>
        <begin position="12"/>
        <end position="32"/>
    </location>
</feature>
<organism evidence="7 8">
    <name type="scientific">Chlorella vulgaris</name>
    <name type="common">Green alga</name>
    <dbReference type="NCBI Taxonomy" id="3077"/>
    <lineage>
        <taxon>Eukaryota</taxon>
        <taxon>Viridiplantae</taxon>
        <taxon>Chlorophyta</taxon>
        <taxon>core chlorophytes</taxon>
        <taxon>Trebouxiophyceae</taxon>
        <taxon>Chlorellales</taxon>
        <taxon>Chlorellaceae</taxon>
        <taxon>Chlorella clade</taxon>
        <taxon>Chlorella</taxon>
    </lineage>
</organism>
<dbReference type="InterPro" id="IPR039305">
    <property type="entry name" value="PILS2/6"/>
</dbReference>
<keyword evidence="4 6" id="KW-0472">Membrane</keyword>
<protein>
    <recommendedName>
        <fullName evidence="9">Auxin efflux carrier</fullName>
    </recommendedName>
</protein>
<dbReference type="OrthoDB" id="191139at2759"/>
<keyword evidence="3 6" id="KW-1133">Transmembrane helix</keyword>
<feature type="transmembrane region" description="Helical" evidence="6">
    <location>
        <begin position="77"/>
        <end position="99"/>
    </location>
</feature>
<feature type="transmembrane region" description="Helical" evidence="6">
    <location>
        <begin position="469"/>
        <end position="493"/>
    </location>
</feature>
<comment type="caution">
    <text evidence="7">The sequence shown here is derived from an EMBL/GenBank/DDBJ whole genome shotgun (WGS) entry which is preliminary data.</text>
</comment>
<feature type="transmembrane region" description="Helical" evidence="6">
    <location>
        <begin position="505"/>
        <end position="530"/>
    </location>
</feature>
<feature type="compositionally biased region" description="Low complexity" evidence="5">
    <location>
        <begin position="226"/>
        <end position="245"/>
    </location>
</feature>
<sequence length="531" mass="57675">MSRKGVLDESGCQVLAQMCFFVFVPTLTFAKITQAVSLDSIAHLWPLLLNLTLSVMLGLCLGLLLNRLLRTPIEFHTHALIACGFGNVGNFPLLVVTTLCHDKTAIFFRTLGADCEHLGIAYTAFDIAAATLWQFTIAINLIRRGKAAADEAAAALHGGSSSLKQLSREQPGAATRNEDLANQDLAQRGLRKMGTLSDLLRGGGGSGAGSGRGSPRDQELLLASHQQQQEQQYQQYQQYQQQQQQPASQHSMLVELQPSAHPVPVHLLAEQLHSRQHRDQHQQHQQYQHQQHQQHSKARQSPLASDDTAALLPVVTGGRGPSAVDEAGPAAGPASWRQRSWSRLPPALQTAGRYLGRVAWGQLFPLPSQAAILAIVCGCIPAVKALFFGPNPPLRMLSEACDALGAGLIPVATPMLGAVLYRAAGGGSRMPLRVTLGVLFTKLILHPALMTLLVVAALSLRLFTPPDALFLLTLLLSNATPTAINLQTLMVLYRHGEAEMSTLLYWQYLASALTVPAYMWLFQRIIVAWVL</sequence>
<feature type="transmembrane region" description="Helical" evidence="6">
    <location>
        <begin position="363"/>
        <end position="383"/>
    </location>
</feature>
<comment type="subcellular location">
    <subcellularLocation>
        <location evidence="1">Membrane</location>
        <topology evidence="1">Multi-pass membrane protein</topology>
    </subcellularLocation>
</comment>
<feature type="compositionally biased region" description="Gly residues" evidence="5">
    <location>
        <begin position="201"/>
        <end position="212"/>
    </location>
</feature>
<dbReference type="GO" id="GO:0016020">
    <property type="term" value="C:membrane"/>
    <property type="evidence" value="ECO:0007669"/>
    <property type="project" value="UniProtKB-SubCell"/>
</dbReference>
<feature type="region of interest" description="Disordered" evidence="5">
    <location>
        <begin position="196"/>
        <end position="251"/>
    </location>
</feature>
<evidence type="ECO:0000256" key="3">
    <source>
        <dbReference type="ARBA" id="ARBA00022989"/>
    </source>
</evidence>
<reference evidence="7" key="1">
    <citation type="journal article" date="2019" name="Plant J.">
        <title>Chlorella vulgaris genome assembly and annotation reveals the molecular basis for metabolic acclimation to high light conditions.</title>
        <authorList>
            <person name="Cecchin M."/>
            <person name="Marcolungo L."/>
            <person name="Rossato M."/>
            <person name="Girolomoni L."/>
            <person name="Cosentino E."/>
            <person name="Cuine S."/>
            <person name="Li-Beisson Y."/>
            <person name="Delledonne M."/>
            <person name="Ballottari M."/>
        </authorList>
    </citation>
    <scope>NUCLEOTIDE SEQUENCE</scope>
    <source>
        <strain evidence="7">211/11P</strain>
    </source>
</reference>
<feature type="transmembrane region" description="Helical" evidence="6">
    <location>
        <begin position="119"/>
        <end position="142"/>
    </location>
</feature>
<feature type="transmembrane region" description="Helical" evidence="6">
    <location>
        <begin position="44"/>
        <end position="65"/>
    </location>
</feature>
<dbReference type="PANTHER" id="PTHR31419:SF1">
    <property type="entry name" value="PROTEIN PIN-LIKES 6"/>
    <property type="match status" value="1"/>
</dbReference>
<keyword evidence="2 6" id="KW-0812">Transmembrane</keyword>
<evidence type="ECO:0000313" key="7">
    <source>
        <dbReference type="EMBL" id="KAI3433898.1"/>
    </source>
</evidence>
<feature type="region of interest" description="Disordered" evidence="5">
    <location>
        <begin position="160"/>
        <end position="183"/>
    </location>
</feature>
<feature type="region of interest" description="Disordered" evidence="5">
    <location>
        <begin position="273"/>
        <end position="339"/>
    </location>
</feature>
<evidence type="ECO:0000256" key="4">
    <source>
        <dbReference type="ARBA" id="ARBA00023136"/>
    </source>
</evidence>
<dbReference type="EMBL" id="SIDB01000004">
    <property type="protein sequence ID" value="KAI3433898.1"/>
    <property type="molecule type" value="Genomic_DNA"/>
</dbReference>
<evidence type="ECO:0000256" key="1">
    <source>
        <dbReference type="ARBA" id="ARBA00004141"/>
    </source>
</evidence>
<evidence type="ECO:0000313" key="8">
    <source>
        <dbReference type="Proteomes" id="UP001055712"/>
    </source>
</evidence>
<evidence type="ECO:0008006" key="9">
    <source>
        <dbReference type="Google" id="ProtNLM"/>
    </source>
</evidence>
<evidence type="ECO:0000256" key="2">
    <source>
        <dbReference type="ARBA" id="ARBA00022692"/>
    </source>
</evidence>
<reference evidence="7" key="2">
    <citation type="submission" date="2020-11" db="EMBL/GenBank/DDBJ databases">
        <authorList>
            <person name="Cecchin M."/>
            <person name="Marcolungo L."/>
            <person name="Rossato M."/>
            <person name="Girolomoni L."/>
            <person name="Cosentino E."/>
            <person name="Cuine S."/>
            <person name="Li-Beisson Y."/>
            <person name="Delledonne M."/>
            <person name="Ballottari M."/>
        </authorList>
    </citation>
    <scope>NUCLEOTIDE SEQUENCE</scope>
    <source>
        <strain evidence="7">211/11P</strain>
        <tissue evidence="7">Whole cell</tissue>
    </source>
</reference>
<dbReference type="InterPro" id="IPR004776">
    <property type="entry name" value="Mem_transp_PIN-like"/>
</dbReference>
<dbReference type="Proteomes" id="UP001055712">
    <property type="component" value="Unassembled WGS sequence"/>
</dbReference>
<accession>A0A9D4TTP5</accession>
<dbReference type="GO" id="GO:0080162">
    <property type="term" value="P:endoplasmic reticulum to cytosol auxin transport"/>
    <property type="evidence" value="ECO:0007669"/>
    <property type="project" value="InterPro"/>
</dbReference>
<name>A0A9D4TTP5_CHLVU</name>
<dbReference type="AlphaFoldDB" id="A0A9D4TTP5"/>
<dbReference type="Pfam" id="PF03547">
    <property type="entry name" value="Mem_trans"/>
    <property type="match status" value="1"/>
</dbReference>
<evidence type="ECO:0000256" key="5">
    <source>
        <dbReference type="SAM" id="MobiDB-lite"/>
    </source>
</evidence>
<proteinExistence type="predicted"/>
<evidence type="ECO:0000256" key="6">
    <source>
        <dbReference type="SAM" id="Phobius"/>
    </source>
</evidence>
<feature type="transmembrane region" description="Helical" evidence="6">
    <location>
        <begin position="403"/>
        <end position="423"/>
    </location>
</feature>
<feature type="transmembrane region" description="Helical" evidence="6">
    <location>
        <begin position="443"/>
        <end position="463"/>
    </location>
</feature>